<evidence type="ECO:0000256" key="1">
    <source>
        <dbReference type="SAM" id="SignalP"/>
    </source>
</evidence>
<dbReference type="EMBL" id="CP038026">
    <property type="protein sequence ID" value="QBQ36784.1"/>
    <property type="molecule type" value="Genomic_DNA"/>
</dbReference>
<evidence type="ECO:0000313" key="4">
    <source>
        <dbReference type="Proteomes" id="UP000294359"/>
    </source>
</evidence>
<dbReference type="Proteomes" id="UP000294359">
    <property type="component" value="Chromosome"/>
</dbReference>
<evidence type="ECO:0000313" key="2">
    <source>
        <dbReference type="EMBL" id="GGY72762.1"/>
    </source>
</evidence>
<accession>A0A4P7BDX9</accession>
<dbReference type="AlphaFoldDB" id="A0A4P7BDX9"/>
<feature type="chain" id="PRO_5044606712" evidence="1">
    <location>
        <begin position="27"/>
        <end position="195"/>
    </location>
</feature>
<feature type="signal peptide" evidence="1">
    <location>
        <begin position="1"/>
        <end position="26"/>
    </location>
</feature>
<dbReference type="EMBL" id="BMWW01000001">
    <property type="protein sequence ID" value="GGY72762.1"/>
    <property type="molecule type" value="Genomic_DNA"/>
</dbReference>
<dbReference type="RefSeq" id="WP_134385063.1">
    <property type="nucleotide sequence ID" value="NZ_BMWW01000001.1"/>
</dbReference>
<sequence>MKWTGANLQRLTAAVLAIGAAAAAVAGPATGQWVKDEQTLEPGATIYLSAAFGSKKGKFRAQPESMLDTTSSIDGSFIVGTYRYVYQTPERDAQGNAYDELQSTELLDCERNYYGTLRQVRKRNGAIVSETVKSDAQVSMMQMGGVNLGSKLCDLHAKRAVQPLRRAPVDNPAYKPNPSDQDIDALINRHIPAKK</sequence>
<protein>
    <submittedName>
        <fullName evidence="2">Uncharacterized protein</fullName>
    </submittedName>
</protein>
<evidence type="ECO:0000313" key="5">
    <source>
        <dbReference type="Proteomes" id="UP000619512"/>
    </source>
</evidence>
<keyword evidence="4" id="KW-1185">Reference proteome</keyword>
<proteinExistence type="predicted"/>
<gene>
    <name evidence="3" type="ORF">E1742_11860</name>
    <name evidence="2" type="ORF">GCM10007388_00990</name>
</gene>
<dbReference type="Proteomes" id="UP000619512">
    <property type="component" value="Unassembled WGS sequence"/>
</dbReference>
<evidence type="ECO:0000313" key="3">
    <source>
        <dbReference type="EMBL" id="QBQ36784.1"/>
    </source>
</evidence>
<name>A0A4P7BDX9_9BURK</name>
<reference evidence="3 4" key="2">
    <citation type="submission" date="2019-03" db="EMBL/GenBank/DDBJ databases">
        <title>Draft Genome Sequences of Six Type Strains of the Genus Massilia.</title>
        <authorList>
            <person name="Miess H."/>
            <person name="Frediansyhah A."/>
            <person name="Gross H."/>
        </authorList>
    </citation>
    <scope>NUCLEOTIDE SEQUENCE [LARGE SCALE GENOMIC DNA]</scope>
    <source>
        <strain evidence="3 4">DSM 17505</strain>
    </source>
</reference>
<organism evidence="2 5">
    <name type="scientific">Pseudoduganella plicata</name>
    <dbReference type="NCBI Taxonomy" id="321984"/>
    <lineage>
        <taxon>Bacteria</taxon>
        <taxon>Pseudomonadati</taxon>
        <taxon>Pseudomonadota</taxon>
        <taxon>Betaproteobacteria</taxon>
        <taxon>Burkholderiales</taxon>
        <taxon>Oxalobacteraceae</taxon>
        <taxon>Telluria group</taxon>
        <taxon>Pseudoduganella</taxon>
    </lineage>
</organism>
<reference evidence="2" key="1">
    <citation type="journal article" date="2014" name="Int. J. Syst. Evol. Microbiol.">
        <title>Complete genome sequence of Corynebacterium casei LMG S-19264T (=DSM 44701T), isolated from a smear-ripened cheese.</title>
        <authorList>
            <consortium name="US DOE Joint Genome Institute (JGI-PGF)"/>
            <person name="Walter F."/>
            <person name="Albersmeier A."/>
            <person name="Kalinowski J."/>
            <person name="Ruckert C."/>
        </authorList>
    </citation>
    <scope>NUCLEOTIDE SEQUENCE</scope>
    <source>
        <strain evidence="2">KCTC 12344</strain>
    </source>
</reference>
<keyword evidence="1" id="KW-0732">Signal</keyword>
<reference evidence="2" key="3">
    <citation type="submission" date="2022-12" db="EMBL/GenBank/DDBJ databases">
        <authorList>
            <person name="Sun Q."/>
            <person name="Kim S."/>
        </authorList>
    </citation>
    <scope>NUCLEOTIDE SEQUENCE</scope>
    <source>
        <strain evidence="2">KCTC 12344</strain>
    </source>
</reference>